<feature type="transmembrane region" description="Helical" evidence="5">
    <location>
        <begin position="97"/>
        <end position="117"/>
    </location>
</feature>
<dbReference type="PANTHER" id="PTHR37955">
    <property type="entry name" value="TELLURITE RESISTANCE PROTEIN TEHA"/>
    <property type="match status" value="1"/>
</dbReference>
<dbReference type="GO" id="GO:0046583">
    <property type="term" value="F:monoatomic cation efflux transmembrane transporter activity"/>
    <property type="evidence" value="ECO:0007669"/>
    <property type="project" value="TreeGrafter"/>
</dbReference>
<feature type="transmembrane region" description="Helical" evidence="5">
    <location>
        <begin position="270"/>
        <end position="288"/>
    </location>
</feature>
<keyword evidence="7" id="KW-1185">Reference proteome</keyword>
<feature type="transmembrane region" description="Helical" evidence="5">
    <location>
        <begin position="300"/>
        <end position="318"/>
    </location>
</feature>
<keyword evidence="3 5" id="KW-1133">Transmembrane helix</keyword>
<feature type="transmembrane region" description="Helical" evidence="5">
    <location>
        <begin position="240"/>
        <end position="258"/>
    </location>
</feature>
<feature type="transmembrane region" description="Helical" evidence="5">
    <location>
        <begin position="27"/>
        <end position="47"/>
    </location>
</feature>
<evidence type="ECO:0000313" key="6">
    <source>
        <dbReference type="EMBL" id="SEA10014.1"/>
    </source>
</evidence>
<feature type="transmembrane region" description="Helical" evidence="5">
    <location>
        <begin position="123"/>
        <end position="145"/>
    </location>
</feature>
<feature type="transmembrane region" description="Helical" evidence="5">
    <location>
        <begin position="213"/>
        <end position="234"/>
    </location>
</feature>
<evidence type="ECO:0000256" key="3">
    <source>
        <dbReference type="ARBA" id="ARBA00022989"/>
    </source>
</evidence>
<evidence type="ECO:0000256" key="5">
    <source>
        <dbReference type="SAM" id="Phobius"/>
    </source>
</evidence>
<dbReference type="InterPro" id="IPR004695">
    <property type="entry name" value="SLAC1/Mae1/Ssu1/TehA"/>
</dbReference>
<sequence length="333" mass="34935">MADIAAAPRPGPGPAPLSHGRLEHFPVTFFAIVMGLMGLALAVHAASKAYGLGHQAFEVVLAAAVGSFALILLGYLAKALRHPAAMAAEWAHPVRIAFFPAISISTLLLATALLPVAPGVADWVWMLGVAAQGALALAVIGAWIGHRPFQTPHLSPAWFIPAVGNVIVPIAGVPLGHVELSWLFFSAGLMFWVVLLTLVVNRLMFHEPMPGKLAPTLTILIAPPAVAYVAWLRLAGEPGAFGHILLSLGYVFALIVLMQVGRFRGIPFALSWWALSFPVAALSIASFAHAGAAQSEAHRLIGAGLLALLAAIVAFLLARTLYAIATRGICVPE</sequence>
<evidence type="ECO:0000256" key="4">
    <source>
        <dbReference type="ARBA" id="ARBA00023136"/>
    </source>
</evidence>
<comment type="subcellular location">
    <subcellularLocation>
        <location evidence="1">Membrane</location>
        <topology evidence="1">Multi-pass membrane protein</topology>
    </subcellularLocation>
</comment>
<dbReference type="InterPro" id="IPR038665">
    <property type="entry name" value="Voltage-dep_anion_channel_sf"/>
</dbReference>
<dbReference type="GO" id="GO:0005886">
    <property type="term" value="C:plasma membrane"/>
    <property type="evidence" value="ECO:0007669"/>
    <property type="project" value="TreeGrafter"/>
</dbReference>
<dbReference type="CDD" id="cd09323">
    <property type="entry name" value="TDT_SLAC1_like"/>
    <property type="match status" value="1"/>
</dbReference>
<dbReference type="OrthoDB" id="958273at2"/>
<feature type="transmembrane region" description="Helical" evidence="5">
    <location>
        <begin position="59"/>
        <end position="77"/>
    </location>
</feature>
<dbReference type="Pfam" id="PF03595">
    <property type="entry name" value="SLAC1"/>
    <property type="match status" value="1"/>
</dbReference>
<name>A0A1H3YG77_9RHOB</name>
<dbReference type="EMBL" id="FNQM01000003">
    <property type="protein sequence ID" value="SEA10014.1"/>
    <property type="molecule type" value="Genomic_DNA"/>
</dbReference>
<keyword evidence="4 5" id="KW-0472">Membrane</keyword>
<evidence type="ECO:0000313" key="7">
    <source>
        <dbReference type="Proteomes" id="UP000198703"/>
    </source>
</evidence>
<keyword evidence="2 5" id="KW-0812">Transmembrane</keyword>
<dbReference type="STRING" id="89524.SAMN05444370_10365"/>
<gene>
    <name evidence="6" type="ORF">SAMN05444370_10365</name>
</gene>
<evidence type="ECO:0000256" key="1">
    <source>
        <dbReference type="ARBA" id="ARBA00004141"/>
    </source>
</evidence>
<feature type="transmembrane region" description="Helical" evidence="5">
    <location>
        <begin position="182"/>
        <end position="201"/>
    </location>
</feature>
<protein>
    <submittedName>
        <fullName evidence="6">Tellurite resistance protein</fullName>
    </submittedName>
</protein>
<proteinExistence type="predicted"/>
<evidence type="ECO:0000256" key="2">
    <source>
        <dbReference type="ARBA" id="ARBA00022692"/>
    </source>
</evidence>
<dbReference type="Proteomes" id="UP000198703">
    <property type="component" value="Unassembled WGS sequence"/>
</dbReference>
<accession>A0A1H3YG77</accession>
<dbReference type="AlphaFoldDB" id="A0A1H3YG77"/>
<dbReference type="RefSeq" id="WP_093250188.1">
    <property type="nucleotide sequence ID" value="NZ_FNQM01000003.1"/>
</dbReference>
<feature type="transmembrane region" description="Helical" evidence="5">
    <location>
        <begin position="157"/>
        <end position="176"/>
    </location>
</feature>
<dbReference type="InterPro" id="IPR052951">
    <property type="entry name" value="Tellurite_res_ion_channel"/>
</dbReference>
<reference evidence="6 7" key="1">
    <citation type="submission" date="2016-10" db="EMBL/GenBank/DDBJ databases">
        <authorList>
            <person name="de Groot N.N."/>
        </authorList>
    </citation>
    <scope>NUCLEOTIDE SEQUENCE [LARGE SCALE GENOMIC DNA]</scope>
    <source>
        <strain evidence="6 7">DSM 15345</strain>
    </source>
</reference>
<dbReference type="Gene3D" id="1.50.10.150">
    <property type="entry name" value="Voltage-dependent anion channel"/>
    <property type="match status" value="1"/>
</dbReference>
<organism evidence="6 7">
    <name type="scientific">Rubrimonas cliftonensis</name>
    <dbReference type="NCBI Taxonomy" id="89524"/>
    <lineage>
        <taxon>Bacteria</taxon>
        <taxon>Pseudomonadati</taxon>
        <taxon>Pseudomonadota</taxon>
        <taxon>Alphaproteobacteria</taxon>
        <taxon>Rhodobacterales</taxon>
        <taxon>Paracoccaceae</taxon>
        <taxon>Rubrimonas</taxon>
    </lineage>
</organism>
<dbReference type="PANTHER" id="PTHR37955:SF1">
    <property type="entry name" value="DEP DOMAIN-CONTAINING PROTEIN"/>
    <property type="match status" value="1"/>
</dbReference>